<comment type="cofactor">
    <cofactor evidence="6">
        <name>Co(2+)</name>
        <dbReference type="ChEBI" id="CHEBI:48828"/>
    </cofactor>
    <cofactor evidence="6">
        <name>Zn(2+)</name>
        <dbReference type="ChEBI" id="CHEBI:29105"/>
    </cofactor>
    <cofactor evidence="6">
        <name>Mn(2+)</name>
        <dbReference type="ChEBI" id="CHEBI:29035"/>
    </cofactor>
    <cofactor evidence="6">
        <name>Fe(2+)</name>
        <dbReference type="ChEBI" id="CHEBI:29033"/>
    </cofactor>
    <text evidence="6">Binds 2 divalent metal cations per subunit. Has a high-affinity and a low affinity metal-binding site. The true nature of the physiological cofactor is under debate. The enzyme is active with cobalt, zinc, manganese or divalent iron ions. Most likely, methionine aminopeptidases function as mononuclear Fe(2+)-metalloproteases under physiological conditions, and the catalytically relevant metal-binding site has been assigned to the histidine-containing high-affinity site.</text>
</comment>
<keyword evidence="4 6" id="KW-0479">Metal-binding</keyword>
<protein>
    <recommendedName>
        <fullName evidence="6 7">Methionine aminopeptidase</fullName>
        <shortName evidence="6">MAP</shortName>
        <shortName evidence="6">MetAP</shortName>
        <ecNumber evidence="6 7">3.4.11.18</ecNumber>
    </recommendedName>
    <alternativeName>
        <fullName evidence="6">Peptidase M</fullName>
    </alternativeName>
</protein>
<name>A0A1H1E4R2_9ACTN</name>
<feature type="binding site" evidence="6">
    <location>
        <position position="265"/>
    </location>
    <ligand>
        <name>a divalent metal cation</name>
        <dbReference type="ChEBI" id="CHEBI:60240"/>
        <label>2</label>
        <note>catalytic</note>
    </ligand>
</feature>
<comment type="function">
    <text evidence="1 6">Removes the N-terminal methionine from nascent proteins. The N-terminal methionine is often cleaved when the second residue in the primary sequence is small and uncharged (Met-Ala-, Cys, Gly, Pro, Ser, Thr, or Val). Requires deformylation of the N(alpha)-formylated initiator methionine before it can be hydrolyzed.</text>
</comment>
<evidence type="ECO:0000256" key="4">
    <source>
        <dbReference type="ARBA" id="ARBA00022723"/>
    </source>
</evidence>
<evidence type="ECO:0000256" key="7">
    <source>
        <dbReference type="RuleBase" id="RU003653"/>
    </source>
</evidence>
<reference evidence="9 10" key="1">
    <citation type="submission" date="2016-10" db="EMBL/GenBank/DDBJ databases">
        <authorList>
            <person name="de Groot N.N."/>
        </authorList>
    </citation>
    <scope>NUCLEOTIDE SEQUENCE [LARGE SCALE GENOMIC DNA]</scope>
    <source>
        <strain evidence="9 10">DSM 43794</strain>
    </source>
</reference>
<evidence type="ECO:0000256" key="6">
    <source>
        <dbReference type="HAMAP-Rule" id="MF_01974"/>
    </source>
</evidence>
<dbReference type="Gene3D" id="3.90.230.10">
    <property type="entry name" value="Creatinase/methionine aminopeptidase superfamily"/>
    <property type="match status" value="1"/>
</dbReference>
<comment type="similarity">
    <text evidence="6">Belongs to the peptidase M24A family. Methionine aminopeptidase type 1 subfamily.</text>
</comment>
<dbReference type="Pfam" id="PF00557">
    <property type="entry name" value="Peptidase_M24"/>
    <property type="match status" value="1"/>
</dbReference>
<dbReference type="HAMAP" id="MF_01974">
    <property type="entry name" value="MetAP_1"/>
    <property type="match status" value="1"/>
</dbReference>
<keyword evidence="2 6" id="KW-0031">Aminopeptidase</keyword>
<feature type="binding site" evidence="6">
    <location>
        <position position="137"/>
    </location>
    <ligand>
        <name>a divalent metal cation</name>
        <dbReference type="ChEBI" id="CHEBI:60240"/>
        <label>1</label>
    </ligand>
</feature>
<dbReference type="SUPFAM" id="SSF55920">
    <property type="entry name" value="Creatinase/aminopeptidase"/>
    <property type="match status" value="1"/>
</dbReference>
<proteinExistence type="inferred from homology"/>
<evidence type="ECO:0000313" key="9">
    <source>
        <dbReference type="EMBL" id="SDQ83590.1"/>
    </source>
</evidence>
<dbReference type="GO" id="GO:0046872">
    <property type="term" value="F:metal ion binding"/>
    <property type="evidence" value="ECO:0007669"/>
    <property type="project" value="UniProtKB-UniRule"/>
</dbReference>
<evidence type="ECO:0000256" key="3">
    <source>
        <dbReference type="ARBA" id="ARBA00022670"/>
    </source>
</evidence>
<accession>A0A1H1E4R2</accession>
<dbReference type="InterPro" id="IPR001714">
    <property type="entry name" value="Pept_M24_MAP"/>
</dbReference>
<dbReference type="PANTHER" id="PTHR43330">
    <property type="entry name" value="METHIONINE AMINOPEPTIDASE"/>
    <property type="match status" value="1"/>
</dbReference>
<feature type="binding site" evidence="6">
    <location>
        <position position="126"/>
    </location>
    <ligand>
        <name>a divalent metal cation</name>
        <dbReference type="ChEBI" id="CHEBI:60240"/>
        <label>1</label>
    </ligand>
</feature>
<evidence type="ECO:0000259" key="8">
    <source>
        <dbReference type="Pfam" id="PF00557"/>
    </source>
</evidence>
<dbReference type="PANTHER" id="PTHR43330:SF27">
    <property type="entry name" value="METHIONINE AMINOPEPTIDASE"/>
    <property type="match status" value="1"/>
</dbReference>
<dbReference type="EMBL" id="FNKK01000002">
    <property type="protein sequence ID" value="SDQ83590.1"/>
    <property type="molecule type" value="Genomic_DNA"/>
</dbReference>
<evidence type="ECO:0000256" key="1">
    <source>
        <dbReference type="ARBA" id="ARBA00002521"/>
    </source>
</evidence>
<dbReference type="InterPro" id="IPR036005">
    <property type="entry name" value="Creatinase/aminopeptidase-like"/>
</dbReference>
<evidence type="ECO:0000313" key="10">
    <source>
        <dbReference type="Proteomes" id="UP000217103"/>
    </source>
</evidence>
<keyword evidence="10" id="KW-1185">Reference proteome</keyword>
<comment type="subunit">
    <text evidence="6">Monomer.</text>
</comment>
<dbReference type="EC" id="3.4.11.18" evidence="6 7"/>
<evidence type="ECO:0000256" key="2">
    <source>
        <dbReference type="ARBA" id="ARBA00022438"/>
    </source>
</evidence>
<dbReference type="GO" id="GO:0070006">
    <property type="term" value="F:metalloaminopeptidase activity"/>
    <property type="evidence" value="ECO:0007669"/>
    <property type="project" value="UniProtKB-UniRule"/>
</dbReference>
<feature type="binding site" evidence="6">
    <location>
        <position position="108"/>
    </location>
    <ligand>
        <name>substrate</name>
    </ligand>
</feature>
<dbReference type="PROSITE" id="PS00680">
    <property type="entry name" value="MAP_1"/>
    <property type="match status" value="1"/>
</dbReference>
<keyword evidence="5 6" id="KW-0378">Hydrolase</keyword>
<comment type="catalytic activity">
    <reaction evidence="6 7">
        <text>Release of N-terminal amino acids, preferentially methionine, from peptides and arylamides.</text>
        <dbReference type="EC" id="3.4.11.18"/>
    </reaction>
</comment>
<feature type="binding site" evidence="6">
    <location>
        <position position="265"/>
    </location>
    <ligand>
        <name>a divalent metal cation</name>
        <dbReference type="ChEBI" id="CHEBI:60240"/>
        <label>1</label>
    </ligand>
</feature>
<gene>
    <name evidence="6" type="primary">map</name>
    <name evidence="9" type="ORF">SAMN04489764_2309</name>
</gene>
<dbReference type="CDD" id="cd01086">
    <property type="entry name" value="MetAP1"/>
    <property type="match status" value="1"/>
</dbReference>
<feature type="binding site" evidence="6">
    <location>
        <position position="137"/>
    </location>
    <ligand>
        <name>a divalent metal cation</name>
        <dbReference type="ChEBI" id="CHEBI:60240"/>
        <label>2</label>
        <note>catalytic</note>
    </ligand>
</feature>
<dbReference type="STRING" id="35622.SAMN04489764_2309"/>
<feature type="binding site" evidence="6">
    <location>
        <position position="208"/>
    </location>
    <ligand>
        <name>substrate</name>
    </ligand>
</feature>
<keyword evidence="3 6" id="KW-0645">Protease</keyword>
<dbReference type="GO" id="GO:0004239">
    <property type="term" value="F:initiator methionyl aminopeptidase activity"/>
    <property type="evidence" value="ECO:0007669"/>
    <property type="project" value="UniProtKB-UniRule"/>
</dbReference>
<dbReference type="InterPro" id="IPR000994">
    <property type="entry name" value="Pept_M24"/>
</dbReference>
<dbReference type="Proteomes" id="UP000217103">
    <property type="component" value="Unassembled WGS sequence"/>
</dbReference>
<dbReference type="NCBIfam" id="TIGR00500">
    <property type="entry name" value="met_pdase_I"/>
    <property type="match status" value="1"/>
</dbReference>
<dbReference type="PRINTS" id="PR00599">
    <property type="entry name" value="MAPEPTIDASE"/>
</dbReference>
<evidence type="ECO:0000256" key="5">
    <source>
        <dbReference type="ARBA" id="ARBA00022801"/>
    </source>
</evidence>
<organism evidence="9 10">
    <name type="scientific">Thermostaphylospora chromogena</name>
    <dbReference type="NCBI Taxonomy" id="35622"/>
    <lineage>
        <taxon>Bacteria</taxon>
        <taxon>Bacillati</taxon>
        <taxon>Actinomycetota</taxon>
        <taxon>Actinomycetes</taxon>
        <taxon>Streptosporangiales</taxon>
        <taxon>Thermomonosporaceae</taxon>
        <taxon>Thermostaphylospora</taxon>
    </lineage>
</organism>
<dbReference type="GO" id="GO:0005829">
    <property type="term" value="C:cytosol"/>
    <property type="evidence" value="ECO:0007669"/>
    <property type="project" value="TreeGrafter"/>
</dbReference>
<dbReference type="InterPro" id="IPR002467">
    <property type="entry name" value="Pept_M24A_MAP1"/>
</dbReference>
<feature type="binding site" evidence="6">
    <location>
        <position position="201"/>
    </location>
    <ligand>
        <name>a divalent metal cation</name>
        <dbReference type="ChEBI" id="CHEBI:60240"/>
        <label>2</label>
        <note>catalytic</note>
    </ligand>
</feature>
<feature type="binding site" evidence="6">
    <location>
        <position position="234"/>
    </location>
    <ligand>
        <name>a divalent metal cation</name>
        <dbReference type="ChEBI" id="CHEBI:60240"/>
        <label>2</label>
        <note>catalytic</note>
    </ligand>
</feature>
<sequence length="308" mass="33312">MLFRAQSGELGCQAARLTIQGVPYVFKKHKHGIQIKTPEQLEKMRAAGLVVGRTLELLRKAVEPGITPLDLDAIAEKAIRDAGAIPSFKGYQGYPATICASVNNEVVHGIPRDDRKLREGDIISIDCGAILDGWHGDAAITVPVGEVDPALTELMRVTEEAMWRGIAALTVGRHLSDIGYEVERYVRSQGRYGIPREYGGHGIGTQMHMDPWVANHGRPGRGPRFEAGMCFAIEPMVNLGTDRTRVLDDDWTVVTLDGKPSAHFEHSVAVTHNGPWVLTALDGGASRLGRLIGAGVDDDGAKPGDESL</sequence>
<feature type="domain" description="Peptidase M24" evidence="8">
    <location>
        <begin position="42"/>
        <end position="271"/>
    </location>
</feature>
<dbReference type="GO" id="GO:0006508">
    <property type="term" value="P:proteolysis"/>
    <property type="evidence" value="ECO:0007669"/>
    <property type="project" value="UniProtKB-KW"/>
</dbReference>
<dbReference type="AlphaFoldDB" id="A0A1H1E4R2"/>